<gene>
    <name evidence="1" type="ORF">CYK00_08250</name>
</gene>
<name>A0A2I1XBF3_NEISI</name>
<accession>A0A2I1XBF3</accession>
<dbReference type="AlphaFoldDB" id="A0A2I1XBF3"/>
<reference evidence="1 2" key="1">
    <citation type="submission" date="2017-12" db="EMBL/GenBank/DDBJ databases">
        <title>Phylogenetic diversity of female urinary microbiome.</title>
        <authorList>
            <person name="Thomas-White K."/>
            <person name="Wolfe A.J."/>
        </authorList>
    </citation>
    <scope>NUCLEOTIDE SEQUENCE [LARGE SCALE GENOMIC DNA]</scope>
    <source>
        <strain evidence="1 2">UMB0321</strain>
    </source>
</reference>
<proteinExistence type="predicted"/>
<sequence length="132" mass="14527">MSVNTHIFGGLPSLMANFEHLTDVSHLTDDELSEMAERAGAAVSECAFIMETVGRLLDRMARLPVHEQELGLEQTARLSYALMSEIGGAMCHAADILADIQHQQGYRDGHKQAVLDMEMERKQTSNPSDTPS</sequence>
<dbReference type="RefSeq" id="WP_101810527.1">
    <property type="nucleotide sequence ID" value="NZ_PKJO01000009.1"/>
</dbReference>
<comment type="caution">
    <text evidence="1">The sequence shown here is derived from an EMBL/GenBank/DDBJ whole genome shotgun (WGS) entry which is preliminary data.</text>
</comment>
<evidence type="ECO:0000313" key="1">
    <source>
        <dbReference type="EMBL" id="PLA39935.1"/>
    </source>
</evidence>
<protein>
    <submittedName>
        <fullName evidence="1">Uncharacterized protein</fullName>
    </submittedName>
</protein>
<dbReference type="EMBL" id="PKJO01000009">
    <property type="protein sequence ID" value="PLA39935.1"/>
    <property type="molecule type" value="Genomic_DNA"/>
</dbReference>
<dbReference type="Proteomes" id="UP000234767">
    <property type="component" value="Unassembled WGS sequence"/>
</dbReference>
<evidence type="ECO:0000313" key="2">
    <source>
        <dbReference type="Proteomes" id="UP000234767"/>
    </source>
</evidence>
<organism evidence="1 2">
    <name type="scientific">Neisseria sicca</name>
    <dbReference type="NCBI Taxonomy" id="490"/>
    <lineage>
        <taxon>Bacteria</taxon>
        <taxon>Pseudomonadati</taxon>
        <taxon>Pseudomonadota</taxon>
        <taxon>Betaproteobacteria</taxon>
        <taxon>Neisseriales</taxon>
        <taxon>Neisseriaceae</taxon>
        <taxon>Neisseria</taxon>
    </lineage>
</organism>